<dbReference type="InterPro" id="IPR000073">
    <property type="entry name" value="AB_hydrolase_1"/>
</dbReference>
<evidence type="ECO:0000256" key="1">
    <source>
        <dbReference type="ARBA" id="ARBA00022801"/>
    </source>
</evidence>
<name>A0A345T1Z7_9ACTN</name>
<accession>A0A345T1Z7</accession>
<gene>
    <name evidence="3" type="ORF">C7M71_023970</name>
</gene>
<dbReference type="Proteomes" id="UP000249340">
    <property type="component" value="Chromosome"/>
</dbReference>
<dbReference type="PRINTS" id="PR00412">
    <property type="entry name" value="EPOXHYDRLASE"/>
</dbReference>
<sequence>MGVPLPDTFRYRRIEADGVRINCAVGGDGPPVLLLHGYPQTHLTWHLVAPRLAADHTVVLTDLRGYGDSDKPAPGPAAEPYAKRAMARDQLLVMRALGHERFALVGHDRGARVGHRLALDAPEAVGALALLDIVPTRYAFGHVDRALATAYFHWFFLALGNGVPERLIGADPEFWLRALMSAQHRPGAESDPAAMREYVRCFSTPEAVAASCADYRAAATIDLEHDAASAAQSVQCPTLVLWGAHGFVGRTYDVPAVWRGYASDLRGQAVAAGHFLPEEAPRETADALLGFLRESRRESRG</sequence>
<proteinExistence type="predicted"/>
<evidence type="ECO:0000259" key="2">
    <source>
        <dbReference type="Pfam" id="PF00561"/>
    </source>
</evidence>
<dbReference type="KEGG" id="stri:C7M71_023970"/>
<evidence type="ECO:0000313" key="4">
    <source>
        <dbReference type="Proteomes" id="UP000249340"/>
    </source>
</evidence>
<dbReference type="PANTHER" id="PTHR43329">
    <property type="entry name" value="EPOXIDE HYDROLASE"/>
    <property type="match status" value="1"/>
</dbReference>
<dbReference type="RefSeq" id="WP_111495477.1">
    <property type="nucleotide sequence ID" value="NZ_CP031264.1"/>
</dbReference>
<dbReference type="GO" id="GO:0016787">
    <property type="term" value="F:hydrolase activity"/>
    <property type="evidence" value="ECO:0007669"/>
    <property type="project" value="UniProtKB-KW"/>
</dbReference>
<organism evidence="3 4">
    <name type="scientific">Peterkaempfera bronchialis</name>
    <dbReference type="NCBI Taxonomy" id="2126346"/>
    <lineage>
        <taxon>Bacteria</taxon>
        <taxon>Bacillati</taxon>
        <taxon>Actinomycetota</taxon>
        <taxon>Actinomycetes</taxon>
        <taxon>Kitasatosporales</taxon>
        <taxon>Streptomycetaceae</taxon>
        <taxon>Peterkaempfera</taxon>
    </lineage>
</organism>
<dbReference type="OrthoDB" id="3507586at2"/>
<dbReference type="Gene3D" id="3.40.50.1820">
    <property type="entry name" value="alpha/beta hydrolase"/>
    <property type="match status" value="1"/>
</dbReference>
<dbReference type="Pfam" id="PF00561">
    <property type="entry name" value="Abhydrolase_1"/>
    <property type="match status" value="1"/>
</dbReference>
<dbReference type="EMBL" id="CP031264">
    <property type="protein sequence ID" value="AXI80002.1"/>
    <property type="molecule type" value="Genomic_DNA"/>
</dbReference>
<dbReference type="InterPro" id="IPR000639">
    <property type="entry name" value="Epox_hydrolase-like"/>
</dbReference>
<protein>
    <submittedName>
        <fullName evidence="3">Alpha/beta hydrolase</fullName>
    </submittedName>
</protein>
<reference evidence="4" key="1">
    <citation type="submission" date="2018-07" db="EMBL/GenBank/DDBJ databases">
        <title>Streptacidiphilus bronchialis DSM 106435 chromosome.</title>
        <authorList>
            <person name="Batra D."/>
            <person name="Gulvik C.A."/>
        </authorList>
    </citation>
    <scope>NUCLEOTIDE SEQUENCE [LARGE SCALE GENOMIC DNA]</scope>
    <source>
        <strain evidence="4">DSM 106435</strain>
    </source>
</reference>
<keyword evidence="4" id="KW-1185">Reference proteome</keyword>
<dbReference type="SUPFAM" id="SSF53474">
    <property type="entry name" value="alpha/beta-Hydrolases"/>
    <property type="match status" value="1"/>
</dbReference>
<evidence type="ECO:0000313" key="3">
    <source>
        <dbReference type="EMBL" id="AXI80002.1"/>
    </source>
</evidence>
<dbReference type="InterPro" id="IPR029058">
    <property type="entry name" value="AB_hydrolase_fold"/>
</dbReference>
<keyword evidence="1 3" id="KW-0378">Hydrolase</keyword>
<feature type="domain" description="AB hydrolase-1" evidence="2">
    <location>
        <begin position="30"/>
        <end position="281"/>
    </location>
</feature>
<dbReference type="AlphaFoldDB" id="A0A345T1Z7"/>
<dbReference type="PRINTS" id="PR00111">
    <property type="entry name" value="ABHYDROLASE"/>
</dbReference>